<feature type="domain" description="HTH cro/C1-type" evidence="1">
    <location>
        <begin position="12"/>
        <end position="61"/>
    </location>
</feature>
<evidence type="ECO:0000313" key="3">
    <source>
        <dbReference type="Proteomes" id="UP000183639"/>
    </source>
</evidence>
<reference evidence="2 3" key="1">
    <citation type="submission" date="2016-10" db="EMBL/GenBank/DDBJ databases">
        <authorList>
            <person name="de Groot N.N."/>
        </authorList>
    </citation>
    <scope>NUCLEOTIDE SEQUENCE [LARGE SCALE GENOMIC DNA]</scope>
    <source>
        <strain evidence="2 3">Z108</strain>
    </source>
</reference>
<protein>
    <submittedName>
        <fullName evidence="2">Helix-turn-helix domain-containing protein</fullName>
    </submittedName>
</protein>
<gene>
    <name evidence="2" type="ORF">SAMN04487861_11285</name>
</gene>
<dbReference type="Pfam" id="PF01381">
    <property type="entry name" value="HTH_3"/>
    <property type="match status" value="1"/>
</dbReference>
<dbReference type="Proteomes" id="UP000183639">
    <property type="component" value="Unassembled WGS sequence"/>
</dbReference>
<sequence>MNIKSFRAIEQIRAARIDQGLSCSQLALKCGVRPSLILNFECGTRPICEDTYRKICKILGI</sequence>
<accession>A0A1I3F1C2</accession>
<dbReference type="AlphaFoldDB" id="A0A1I3F1C2"/>
<dbReference type="EMBL" id="FOQK01000012">
    <property type="protein sequence ID" value="SFI04992.1"/>
    <property type="molecule type" value="Genomic_DNA"/>
</dbReference>
<dbReference type="CDD" id="cd00093">
    <property type="entry name" value="HTH_XRE"/>
    <property type="match status" value="1"/>
</dbReference>
<dbReference type="InterPro" id="IPR001387">
    <property type="entry name" value="Cro/C1-type_HTH"/>
</dbReference>
<dbReference type="GO" id="GO:0003677">
    <property type="term" value="F:DNA binding"/>
    <property type="evidence" value="ECO:0007669"/>
    <property type="project" value="InterPro"/>
</dbReference>
<dbReference type="RefSeq" id="WP_075443690.1">
    <property type="nucleotide sequence ID" value="NZ_FOQK01000012.1"/>
</dbReference>
<dbReference type="OrthoDB" id="1667026at2"/>
<evidence type="ECO:0000313" key="2">
    <source>
        <dbReference type="EMBL" id="SFI04992.1"/>
    </source>
</evidence>
<dbReference type="PROSITE" id="PS50943">
    <property type="entry name" value="HTH_CROC1"/>
    <property type="match status" value="1"/>
</dbReference>
<proteinExistence type="predicted"/>
<evidence type="ECO:0000259" key="1">
    <source>
        <dbReference type="PROSITE" id="PS50943"/>
    </source>
</evidence>
<name>A0A1I3F1C2_SELRU</name>
<organism evidence="2 3">
    <name type="scientific">Selenomonas ruminantium</name>
    <dbReference type="NCBI Taxonomy" id="971"/>
    <lineage>
        <taxon>Bacteria</taxon>
        <taxon>Bacillati</taxon>
        <taxon>Bacillota</taxon>
        <taxon>Negativicutes</taxon>
        <taxon>Selenomonadales</taxon>
        <taxon>Selenomonadaceae</taxon>
        <taxon>Selenomonas</taxon>
    </lineage>
</organism>
<dbReference type="InterPro" id="IPR010982">
    <property type="entry name" value="Lambda_DNA-bd_dom_sf"/>
</dbReference>
<dbReference type="SUPFAM" id="SSF47413">
    <property type="entry name" value="lambda repressor-like DNA-binding domains"/>
    <property type="match status" value="1"/>
</dbReference>
<dbReference type="Gene3D" id="1.10.260.40">
    <property type="entry name" value="lambda repressor-like DNA-binding domains"/>
    <property type="match status" value="1"/>
</dbReference>